<keyword evidence="1" id="KW-0805">Transcription regulation</keyword>
<dbReference type="CDD" id="cd00093">
    <property type="entry name" value="HTH_XRE"/>
    <property type="match status" value="1"/>
</dbReference>
<sequence length="191" mass="19899">MSGGKTAADRRDEVLDAAYTCLTRYGVRRTTMDDIAAEMGVSRSALYQYVSGKDAAFRLLAERLHARALDRARAVAASDAPVGDRVLGVLGVKLDLVLDLRGDSPHAAELLDARARLFGDVCAGFTAEVRALLVAMLSESGPGDAVGSGDAVGDTAEILLAVVTGLEGASEPRRLLARAVDALFACPGCAH</sequence>
<evidence type="ECO:0000256" key="4">
    <source>
        <dbReference type="PROSITE-ProRule" id="PRU00335"/>
    </source>
</evidence>
<dbReference type="PANTHER" id="PTHR30055:SF234">
    <property type="entry name" value="HTH-TYPE TRANSCRIPTIONAL REGULATOR BETI"/>
    <property type="match status" value="1"/>
</dbReference>
<dbReference type="InterPro" id="IPR050109">
    <property type="entry name" value="HTH-type_TetR-like_transc_reg"/>
</dbReference>
<gene>
    <name evidence="6" type="ORF">ACFP3U_06885</name>
</gene>
<dbReference type="SUPFAM" id="SSF46689">
    <property type="entry name" value="Homeodomain-like"/>
    <property type="match status" value="1"/>
</dbReference>
<keyword evidence="3" id="KW-0804">Transcription</keyword>
<dbReference type="PRINTS" id="PR00455">
    <property type="entry name" value="HTHTETR"/>
</dbReference>
<dbReference type="InterPro" id="IPR009057">
    <property type="entry name" value="Homeodomain-like_sf"/>
</dbReference>
<evidence type="ECO:0000313" key="6">
    <source>
        <dbReference type="EMBL" id="MFC5662709.1"/>
    </source>
</evidence>
<evidence type="ECO:0000256" key="3">
    <source>
        <dbReference type="ARBA" id="ARBA00023163"/>
    </source>
</evidence>
<evidence type="ECO:0000259" key="5">
    <source>
        <dbReference type="PROSITE" id="PS50977"/>
    </source>
</evidence>
<feature type="domain" description="HTH tetR-type" evidence="5">
    <location>
        <begin position="8"/>
        <end position="68"/>
    </location>
</feature>
<dbReference type="Pfam" id="PF00440">
    <property type="entry name" value="TetR_N"/>
    <property type="match status" value="1"/>
</dbReference>
<proteinExistence type="predicted"/>
<evidence type="ECO:0000256" key="2">
    <source>
        <dbReference type="ARBA" id="ARBA00023125"/>
    </source>
</evidence>
<dbReference type="RefSeq" id="WP_380224319.1">
    <property type="nucleotide sequence ID" value="NZ_JBHSOF010000005.1"/>
</dbReference>
<dbReference type="Proteomes" id="UP001595975">
    <property type="component" value="Unassembled WGS sequence"/>
</dbReference>
<dbReference type="EMBL" id="JBHSOF010000005">
    <property type="protein sequence ID" value="MFC5662709.1"/>
    <property type="molecule type" value="Genomic_DNA"/>
</dbReference>
<feature type="DNA-binding region" description="H-T-H motif" evidence="4">
    <location>
        <begin position="31"/>
        <end position="50"/>
    </location>
</feature>
<name>A0ABW0X0G8_9ACTN</name>
<keyword evidence="7" id="KW-1185">Reference proteome</keyword>
<dbReference type="PROSITE" id="PS50977">
    <property type="entry name" value="HTH_TETR_2"/>
    <property type="match status" value="1"/>
</dbReference>
<dbReference type="Gene3D" id="1.10.357.10">
    <property type="entry name" value="Tetracycline Repressor, domain 2"/>
    <property type="match status" value="1"/>
</dbReference>
<organism evidence="6 7">
    <name type="scientific">Kitasatospora misakiensis</name>
    <dbReference type="NCBI Taxonomy" id="67330"/>
    <lineage>
        <taxon>Bacteria</taxon>
        <taxon>Bacillati</taxon>
        <taxon>Actinomycetota</taxon>
        <taxon>Actinomycetes</taxon>
        <taxon>Kitasatosporales</taxon>
        <taxon>Streptomycetaceae</taxon>
        <taxon>Kitasatospora</taxon>
    </lineage>
</organism>
<dbReference type="PANTHER" id="PTHR30055">
    <property type="entry name" value="HTH-TYPE TRANSCRIPTIONAL REGULATOR RUTR"/>
    <property type="match status" value="1"/>
</dbReference>
<protein>
    <submittedName>
        <fullName evidence="6">TetR/AcrR family transcriptional regulator</fullName>
    </submittedName>
</protein>
<evidence type="ECO:0000313" key="7">
    <source>
        <dbReference type="Proteomes" id="UP001595975"/>
    </source>
</evidence>
<dbReference type="InterPro" id="IPR001387">
    <property type="entry name" value="Cro/C1-type_HTH"/>
</dbReference>
<dbReference type="InterPro" id="IPR001647">
    <property type="entry name" value="HTH_TetR"/>
</dbReference>
<evidence type="ECO:0000256" key="1">
    <source>
        <dbReference type="ARBA" id="ARBA00023015"/>
    </source>
</evidence>
<reference evidence="7" key="1">
    <citation type="journal article" date="2019" name="Int. J. Syst. Evol. Microbiol.">
        <title>The Global Catalogue of Microorganisms (GCM) 10K type strain sequencing project: providing services to taxonomists for standard genome sequencing and annotation.</title>
        <authorList>
            <consortium name="The Broad Institute Genomics Platform"/>
            <consortium name="The Broad Institute Genome Sequencing Center for Infectious Disease"/>
            <person name="Wu L."/>
            <person name="Ma J."/>
        </authorList>
    </citation>
    <scope>NUCLEOTIDE SEQUENCE [LARGE SCALE GENOMIC DNA]</scope>
    <source>
        <strain evidence="7">CGMCC 4.1437</strain>
    </source>
</reference>
<keyword evidence="2 4" id="KW-0238">DNA-binding</keyword>
<comment type="caution">
    <text evidence="6">The sequence shown here is derived from an EMBL/GenBank/DDBJ whole genome shotgun (WGS) entry which is preliminary data.</text>
</comment>
<accession>A0ABW0X0G8</accession>